<dbReference type="STRING" id="260084.SAMN02927928_0866"/>
<dbReference type="EMBL" id="FMTS01000001">
    <property type="protein sequence ID" value="SCW38710.1"/>
    <property type="molecule type" value="Genomic_DNA"/>
</dbReference>
<evidence type="ECO:0000313" key="3">
    <source>
        <dbReference type="Proteomes" id="UP000199150"/>
    </source>
</evidence>
<dbReference type="AlphaFoldDB" id="A0A1G4Q279"/>
<dbReference type="OrthoDB" id="7173170at2"/>
<reference evidence="3" key="1">
    <citation type="submission" date="2016-10" db="EMBL/GenBank/DDBJ databases">
        <authorList>
            <person name="Varghese N."/>
            <person name="Submissions S."/>
        </authorList>
    </citation>
    <scope>NUCLEOTIDE SEQUENCE [LARGE SCALE GENOMIC DNA]</scope>
    <source>
        <strain evidence="3">CGMCC 1.3431</strain>
    </source>
</reference>
<protein>
    <submittedName>
        <fullName evidence="2">Uncharacterized protein</fullName>
    </submittedName>
</protein>
<dbReference type="Proteomes" id="UP000199150">
    <property type="component" value="Unassembled WGS sequence"/>
</dbReference>
<keyword evidence="1" id="KW-0732">Signal</keyword>
<feature type="chain" id="PRO_5011477307" evidence="1">
    <location>
        <begin position="27"/>
        <end position="147"/>
    </location>
</feature>
<sequence length="147" mass="15718">MKKSTCFAALFAAGLGVIAVGGVALASAGRPAPDNRPARDPRACFDSSQVRSFQTEKDDKIIIISNWNEAYELTMTPACIGLDSSFRIGIKSRGSGLNDICGPFDGEIVYSDMGDRPLKTCPIQAVRHLTPEEAAAYGIKPKAEKPK</sequence>
<keyword evidence="3" id="KW-1185">Reference proteome</keyword>
<proteinExistence type="predicted"/>
<name>A0A1G4Q279_9CAUL</name>
<feature type="signal peptide" evidence="1">
    <location>
        <begin position="1"/>
        <end position="26"/>
    </location>
</feature>
<evidence type="ECO:0000256" key="1">
    <source>
        <dbReference type="SAM" id="SignalP"/>
    </source>
</evidence>
<dbReference type="Pfam" id="PF20101">
    <property type="entry name" value="DUF6491"/>
    <property type="match status" value="1"/>
</dbReference>
<dbReference type="RefSeq" id="WP_090644059.1">
    <property type="nucleotide sequence ID" value="NZ_CBCRYE010000001.1"/>
</dbReference>
<accession>A0A1G4Q279</accession>
<gene>
    <name evidence="2" type="ORF">SAMN02927928_0866</name>
</gene>
<evidence type="ECO:0000313" key="2">
    <source>
        <dbReference type="EMBL" id="SCW38710.1"/>
    </source>
</evidence>
<organism evidence="2 3">
    <name type="scientific">Asticcacaulis taihuensis</name>
    <dbReference type="NCBI Taxonomy" id="260084"/>
    <lineage>
        <taxon>Bacteria</taxon>
        <taxon>Pseudomonadati</taxon>
        <taxon>Pseudomonadota</taxon>
        <taxon>Alphaproteobacteria</taxon>
        <taxon>Caulobacterales</taxon>
        <taxon>Caulobacteraceae</taxon>
        <taxon>Asticcacaulis</taxon>
    </lineage>
</organism>
<dbReference type="InterPro" id="IPR045500">
    <property type="entry name" value="DUF6491"/>
</dbReference>